<sequence>MISPSFQTLNPKAKPFHPVLLPHQTRKQPLPPGFWVAALLQPIYYYCNSSSIYKPIAPYFHGAFPSNQGSQITYTYNTQQQPKADDHAVTTYPVSTGATETAADGGGKAKKFSGVKDGPRFRRKPRGKIYGWVPKTKSMNRRKSDEVFVVGDCVNNPSSPPAMPERRGIQLPISQKTTLMIRNIPNQYRRSTMLEFLDVLCQDQNQKTELESEALHFEYDFLYLPIDFGTGDNYGYSFVNFTSATAAERIADSLQNQKWNPLKNSRGIVCLSKKICEVTWANIQGKEELVKHFQNSKFMCDNVECLPAVLSPPRNGSDFALLTNIGRYEYRAGKRRDIS</sequence>
<comment type="caution">
    <text evidence="1">The sequence shown here is derived from an EMBL/GenBank/DDBJ whole genome shotgun (WGS) entry which is preliminary data.</text>
</comment>
<proteinExistence type="predicted"/>
<organism evidence="1 2">
    <name type="scientific">Vaccinium darrowii</name>
    <dbReference type="NCBI Taxonomy" id="229202"/>
    <lineage>
        <taxon>Eukaryota</taxon>
        <taxon>Viridiplantae</taxon>
        <taxon>Streptophyta</taxon>
        <taxon>Embryophyta</taxon>
        <taxon>Tracheophyta</taxon>
        <taxon>Spermatophyta</taxon>
        <taxon>Magnoliopsida</taxon>
        <taxon>eudicotyledons</taxon>
        <taxon>Gunneridae</taxon>
        <taxon>Pentapetalae</taxon>
        <taxon>asterids</taxon>
        <taxon>Ericales</taxon>
        <taxon>Ericaceae</taxon>
        <taxon>Vaccinioideae</taxon>
        <taxon>Vaccinieae</taxon>
        <taxon>Vaccinium</taxon>
    </lineage>
</organism>
<dbReference type="Proteomes" id="UP000828048">
    <property type="component" value="Chromosome 4"/>
</dbReference>
<dbReference type="EMBL" id="CM037154">
    <property type="protein sequence ID" value="KAH7860191.1"/>
    <property type="molecule type" value="Genomic_DNA"/>
</dbReference>
<protein>
    <submittedName>
        <fullName evidence="1">Uncharacterized protein</fullName>
    </submittedName>
</protein>
<accession>A0ACB7Z3K8</accession>
<reference evidence="1 2" key="1">
    <citation type="journal article" date="2021" name="Hortic Res">
        <title>High-quality reference genome and annotation aids understanding of berry development for evergreen blueberry (Vaccinium darrowii).</title>
        <authorList>
            <person name="Yu J."/>
            <person name="Hulse-Kemp A.M."/>
            <person name="Babiker E."/>
            <person name="Staton M."/>
        </authorList>
    </citation>
    <scope>NUCLEOTIDE SEQUENCE [LARGE SCALE GENOMIC DNA]</scope>
    <source>
        <strain evidence="2">cv. NJ 8807/NJ 8810</strain>
        <tissue evidence="1">Young leaf</tissue>
    </source>
</reference>
<evidence type="ECO:0000313" key="1">
    <source>
        <dbReference type="EMBL" id="KAH7860191.1"/>
    </source>
</evidence>
<evidence type="ECO:0000313" key="2">
    <source>
        <dbReference type="Proteomes" id="UP000828048"/>
    </source>
</evidence>
<keyword evidence="2" id="KW-1185">Reference proteome</keyword>
<gene>
    <name evidence="1" type="ORF">Vadar_010415</name>
</gene>
<name>A0ACB7Z3K8_9ERIC</name>